<sequence>MGGQAMAGKQGGLQVLIKRVSPNVQWTQCMIHREALASKQQSPELNDIMTHAIATVNFIKTQTCQSPYFFGTV</sequence>
<organism evidence="1 2">
    <name type="scientific">Caligus rogercresseyi</name>
    <name type="common">Sea louse</name>
    <dbReference type="NCBI Taxonomy" id="217165"/>
    <lineage>
        <taxon>Eukaryota</taxon>
        <taxon>Metazoa</taxon>
        <taxon>Ecdysozoa</taxon>
        <taxon>Arthropoda</taxon>
        <taxon>Crustacea</taxon>
        <taxon>Multicrustacea</taxon>
        <taxon>Hexanauplia</taxon>
        <taxon>Copepoda</taxon>
        <taxon>Siphonostomatoida</taxon>
        <taxon>Caligidae</taxon>
        <taxon>Caligus</taxon>
    </lineage>
</organism>
<dbReference type="Proteomes" id="UP000595437">
    <property type="component" value="Chromosome 2"/>
</dbReference>
<name>A0A7T8KMF4_CALRO</name>
<dbReference type="OrthoDB" id="6627600at2759"/>
<evidence type="ECO:0000313" key="1">
    <source>
        <dbReference type="EMBL" id="QQP58433.1"/>
    </source>
</evidence>
<dbReference type="EMBL" id="CP045891">
    <property type="protein sequence ID" value="QQP58433.1"/>
    <property type="molecule type" value="Genomic_DNA"/>
</dbReference>
<dbReference type="PANTHER" id="PTHR45913:SF19">
    <property type="entry name" value="LOW QUALITY PROTEIN: ZINC FINGER BED DOMAIN-CONTAINING PROTEIN 5-LIKE"/>
    <property type="match status" value="1"/>
</dbReference>
<keyword evidence="2" id="KW-1185">Reference proteome</keyword>
<reference evidence="2" key="1">
    <citation type="submission" date="2021-01" db="EMBL/GenBank/DDBJ databases">
        <title>Caligus Genome Assembly.</title>
        <authorList>
            <person name="Gallardo-Escarate C."/>
        </authorList>
    </citation>
    <scope>NUCLEOTIDE SEQUENCE [LARGE SCALE GENOMIC DNA]</scope>
</reference>
<evidence type="ECO:0000313" key="2">
    <source>
        <dbReference type="Proteomes" id="UP000595437"/>
    </source>
</evidence>
<accession>A0A7T8KMF4</accession>
<gene>
    <name evidence="1" type="ORF">FKW44_003750</name>
</gene>
<dbReference type="PANTHER" id="PTHR45913">
    <property type="entry name" value="EPM2A-INTERACTING PROTEIN 1"/>
    <property type="match status" value="1"/>
</dbReference>
<dbReference type="AlphaFoldDB" id="A0A7T8KMF4"/>
<proteinExistence type="predicted"/>
<protein>
    <submittedName>
        <fullName evidence="1">Scan domain-containing protein 3-like protein</fullName>
    </submittedName>
</protein>